<dbReference type="PANTHER" id="PTHR34548">
    <property type="entry name" value="PROTEIN TIC 21, CHLOROPLASTIC"/>
    <property type="match status" value="1"/>
</dbReference>
<gene>
    <name evidence="3" type="ORF">HU200_000373</name>
</gene>
<feature type="transmembrane region" description="Helical" evidence="2">
    <location>
        <begin position="128"/>
        <end position="149"/>
    </location>
</feature>
<feature type="region of interest" description="Disordered" evidence="1">
    <location>
        <begin position="61"/>
        <end position="85"/>
    </location>
</feature>
<accession>A0A835G330</accession>
<dbReference type="InterPro" id="IPR022051">
    <property type="entry name" value="DUF3611"/>
</dbReference>
<organism evidence="3 4">
    <name type="scientific">Digitaria exilis</name>
    <dbReference type="NCBI Taxonomy" id="1010633"/>
    <lineage>
        <taxon>Eukaryota</taxon>
        <taxon>Viridiplantae</taxon>
        <taxon>Streptophyta</taxon>
        <taxon>Embryophyta</taxon>
        <taxon>Tracheophyta</taxon>
        <taxon>Spermatophyta</taxon>
        <taxon>Magnoliopsida</taxon>
        <taxon>Liliopsida</taxon>
        <taxon>Poales</taxon>
        <taxon>Poaceae</taxon>
        <taxon>PACMAD clade</taxon>
        <taxon>Panicoideae</taxon>
        <taxon>Panicodae</taxon>
        <taxon>Paniceae</taxon>
        <taxon>Anthephorinae</taxon>
        <taxon>Digitaria</taxon>
    </lineage>
</organism>
<keyword evidence="2" id="KW-0472">Membrane</keyword>
<dbReference type="OrthoDB" id="5900at2759"/>
<proteinExistence type="predicted"/>
<feature type="compositionally biased region" description="Low complexity" evidence="1">
    <location>
        <begin position="63"/>
        <end position="75"/>
    </location>
</feature>
<dbReference type="PANTHER" id="PTHR34548:SF2">
    <property type="entry name" value="PROTEIN TIC 21, CHLOROPLASTIC"/>
    <property type="match status" value="1"/>
</dbReference>
<evidence type="ECO:0000313" key="3">
    <source>
        <dbReference type="EMBL" id="KAF8783694.1"/>
    </source>
</evidence>
<feature type="transmembrane region" description="Helical" evidence="2">
    <location>
        <begin position="261"/>
        <end position="287"/>
    </location>
</feature>
<feature type="transmembrane region" description="Helical" evidence="2">
    <location>
        <begin position="218"/>
        <end position="241"/>
    </location>
</feature>
<evidence type="ECO:0000313" key="4">
    <source>
        <dbReference type="Proteomes" id="UP000636709"/>
    </source>
</evidence>
<dbReference type="Proteomes" id="UP000636709">
    <property type="component" value="Unassembled WGS sequence"/>
</dbReference>
<evidence type="ECO:0000256" key="1">
    <source>
        <dbReference type="SAM" id="MobiDB-lite"/>
    </source>
</evidence>
<keyword evidence="4" id="KW-1185">Reference proteome</keyword>
<dbReference type="EMBL" id="JACEFO010000038">
    <property type="protein sequence ID" value="KAF8783694.1"/>
    <property type="molecule type" value="Genomic_DNA"/>
</dbReference>
<dbReference type="Pfam" id="PF12263">
    <property type="entry name" value="DUF3611"/>
    <property type="match status" value="1"/>
</dbReference>
<reference evidence="3" key="1">
    <citation type="submission" date="2020-07" db="EMBL/GenBank/DDBJ databases">
        <title>Genome sequence and genetic diversity analysis of an under-domesticated orphan crop, white fonio (Digitaria exilis).</title>
        <authorList>
            <person name="Bennetzen J.L."/>
            <person name="Chen S."/>
            <person name="Ma X."/>
            <person name="Wang X."/>
            <person name="Yssel A.E.J."/>
            <person name="Chaluvadi S.R."/>
            <person name="Johnson M."/>
            <person name="Gangashetty P."/>
            <person name="Hamidou F."/>
            <person name="Sanogo M.D."/>
            <person name="Zwaenepoel A."/>
            <person name="Wallace J."/>
            <person name="Van De Peer Y."/>
            <person name="Van Deynze A."/>
        </authorList>
    </citation>
    <scope>NUCLEOTIDE SEQUENCE</scope>
    <source>
        <tissue evidence="3">Leaves</tissue>
    </source>
</reference>
<name>A0A835G330_9POAL</name>
<comment type="caution">
    <text evidence="3">The sequence shown here is derived from an EMBL/GenBank/DDBJ whole genome shotgun (WGS) entry which is preliminary data.</text>
</comment>
<keyword evidence="2" id="KW-1133">Transmembrane helix</keyword>
<feature type="transmembrane region" description="Helical" evidence="2">
    <location>
        <begin position="161"/>
        <end position="185"/>
    </location>
</feature>
<sequence>MQALLLPARAAPPPAAAAAASILRQHAVSASACAWQVRRPLCCSSGSLSCGVRATGRRRPLKAAAAPSSSSSSPGPLYPTPPPSEQEVERVKLEQNLFHDSEILYLSMWAEWAGYKEIRKTARYFKNLGTLGFWSQLVCTIVSGGILSFSTVVTGKVTAPFTFYATAAGIAAALFQSSGHLVTFVSRKGLKDLQKNLLSFGQIAPPRADVVKSLRNGIVLNILGMGAAVLGMQATVGALVAKALTTSTVPYYQANPGQSPVLALDVFLVQSVSMTLVHIDAVLNLVICHHEQASANTILSHFLGLASTLELLRSVSLPPAEGAPSPAPARA</sequence>
<evidence type="ECO:0000256" key="2">
    <source>
        <dbReference type="SAM" id="Phobius"/>
    </source>
</evidence>
<dbReference type="AlphaFoldDB" id="A0A835G330"/>
<protein>
    <submittedName>
        <fullName evidence="3">Uncharacterized protein</fullName>
    </submittedName>
</protein>
<keyword evidence="2" id="KW-0812">Transmembrane</keyword>